<proteinExistence type="predicted"/>
<organism evidence="1 2">
    <name type="scientific">Flexivirga caeni</name>
    <dbReference type="NCBI Taxonomy" id="2294115"/>
    <lineage>
        <taxon>Bacteria</taxon>
        <taxon>Bacillati</taxon>
        <taxon>Actinomycetota</taxon>
        <taxon>Actinomycetes</taxon>
        <taxon>Micrococcales</taxon>
        <taxon>Dermacoccaceae</taxon>
        <taxon>Flexivirga</taxon>
    </lineage>
</organism>
<evidence type="ECO:0008006" key="3">
    <source>
        <dbReference type="Google" id="ProtNLM"/>
    </source>
</evidence>
<comment type="caution">
    <text evidence="1">The sequence shown here is derived from an EMBL/GenBank/DDBJ whole genome shotgun (WGS) entry which is preliminary data.</text>
</comment>
<dbReference type="EMBL" id="RJJQ01000001">
    <property type="protein sequence ID" value="RNI25129.1"/>
    <property type="molecule type" value="Genomic_DNA"/>
</dbReference>
<protein>
    <recommendedName>
        <fullName evidence="3">DUF3024 domain-containing protein</fullName>
    </recommendedName>
</protein>
<evidence type="ECO:0000313" key="2">
    <source>
        <dbReference type="Proteomes" id="UP000271678"/>
    </source>
</evidence>
<keyword evidence="2" id="KW-1185">Reference proteome</keyword>
<dbReference type="AlphaFoldDB" id="A0A3M9MHU9"/>
<name>A0A3M9MHU9_9MICO</name>
<dbReference type="InterPro" id="IPR021388">
    <property type="entry name" value="DUF3024"/>
</dbReference>
<dbReference type="Pfam" id="PF11225">
    <property type="entry name" value="DUF3024"/>
    <property type="match status" value="1"/>
</dbReference>
<dbReference type="RefSeq" id="WP_123269322.1">
    <property type="nucleotide sequence ID" value="NZ_RJJQ01000001.1"/>
</dbReference>
<accession>A0A3M9MHU9</accession>
<gene>
    <name evidence="1" type="ORF">EFY87_00280</name>
</gene>
<sequence length="118" mass="14309">MVWRRKIPETDVARLQRWCDSKVPPGARHEVRIEYHIRGAFVTLCESRPHWSGDGGWTHRKFFQLRYYEDERQWGLYYYKPYTDRWGRYARGGVHSGSMVQMLEEVDFNSGRIFSDRF</sequence>
<dbReference type="OrthoDB" id="4210561at2"/>
<evidence type="ECO:0000313" key="1">
    <source>
        <dbReference type="EMBL" id="RNI25129.1"/>
    </source>
</evidence>
<reference evidence="1 2" key="1">
    <citation type="submission" date="2018-11" db="EMBL/GenBank/DDBJ databases">
        <title>Draft genome of Simplicispira Flexivirga sp. BO-16.</title>
        <authorList>
            <person name="Im W.T."/>
        </authorList>
    </citation>
    <scope>NUCLEOTIDE SEQUENCE [LARGE SCALE GENOMIC DNA]</scope>
    <source>
        <strain evidence="1 2">BO-16</strain>
    </source>
</reference>
<dbReference type="Proteomes" id="UP000271678">
    <property type="component" value="Unassembled WGS sequence"/>
</dbReference>